<protein>
    <submittedName>
        <fullName evidence="2">Uncharacterized protein</fullName>
    </submittedName>
</protein>
<evidence type="ECO:0000313" key="2">
    <source>
        <dbReference type="EMBL" id="MCR1897775.1"/>
    </source>
</evidence>
<comment type="caution">
    <text evidence="2">The sequence shown here is derived from an EMBL/GenBank/DDBJ whole genome shotgun (WGS) entry which is preliminary data.</text>
</comment>
<keyword evidence="3" id="KW-1185">Reference proteome</keyword>
<dbReference type="AlphaFoldDB" id="A0AAE3HCN9"/>
<keyword evidence="1" id="KW-0812">Transmembrane</keyword>
<proteinExistence type="predicted"/>
<dbReference type="EMBL" id="JANKAS010000001">
    <property type="protein sequence ID" value="MCR1897775.1"/>
    <property type="molecule type" value="Genomic_DNA"/>
</dbReference>
<name>A0AAE3HCN9_9FIRM</name>
<keyword evidence="1" id="KW-1133">Transmembrane helix</keyword>
<keyword evidence="1" id="KW-0472">Membrane</keyword>
<evidence type="ECO:0000313" key="3">
    <source>
        <dbReference type="Proteomes" id="UP001205748"/>
    </source>
</evidence>
<reference evidence="2" key="1">
    <citation type="submission" date="2022-07" db="EMBL/GenBank/DDBJ databases">
        <title>Enhanced cultured diversity of the mouse gut microbiota enables custom-made synthetic communities.</title>
        <authorList>
            <person name="Afrizal A."/>
        </authorList>
    </citation>
    <scope>NUCLEOTIDE SEQUENCE</scope>
    <source>
        <strain evidence="2">DSM 28593</strain>
    </source>
</reference>
<organism evidence="2 3">
    <name type="scientific">Irregularibacter muris</name>
    <dbReference type="NCBI Taxonomy" id="1796619"/>
    <lineage>
        <taxon>Bacteria</taxon>
        <taxon>Bacillati</taxon>
        <taxon>Bacillota</taxon>
        <taxon>Clostridia</taxon>
        <taxon>Eubacteriales</taxon>
        <taxon>Eubacteriaceae</taxon>
        <taxon>Irregularibacter</taxon>
    </lineage>
</organism>
<dbReference type="Proteomes" id="UP001205748">
    <property type="component" value="Unassembled WGS sequence"/>
</dbReference>
<dbReference type="RefSeq" id="WP_257529195.1">
    <property type="nucleotide sequence ID" value="NZ_JANKAS010000001.1"/>
</dbReference>
<gene>
    <name evidence="2" type="ORF">NSA47_02075</name>
</gene>
<sequence>MEKILPIVLILIGIGVPMYYTGRNSKPQNVFKQIIKNLQENPEGMWYHYFTKRGMEKWMACEDFTAGKIKSVDILEYNYENYTGKLKTRLNLEENEYIYHFHLVKNPDVRAKSRWVISDLYKGK</sequence>
<evidence type="ECO:0000256" key="1">
    <source>
        <dbReference type="SAM" id="Phobius"/>
    </source>
</evidence>
<accession>A0AAE3HCN9</accession>
<feature type="transmembrane region" description="Helical" evidence="1">
    <location>
        <begin position="6"/>
        <end position="22"/>
    </location>
</feature>